<protein>
    <submittedName>
        <fullName evidence="2">Uncharacterized protein</fullName>
    </submittedName>
</protein>
<dbReference type="AlphaFoldDB" id="A0A1I5RPG0"/>
<feature type="compositionally biased region" description="Basic and acidic residues" evidence="1">
    <location>
        <begin position="316"/>
        <end position="326"/>
    </location>
</feature>
<dbReference type="EMBL" id="FOXP01000004">
    <property type="protein sequence ID" value="SFP60383.1"/>
    <property type="molecule type" value="Genomic_DNA"/>
</dbReference>
<organism evidence="2 3">
    <name type="scientific">Sphingomonas rubra</name>
    <dbReference type="NCBI Taxonomy" id="634430"/>
    <lineage>
        <taxon>Bacteria</taxon>
        <taxon>Pseudomonadati</taxon>
        <taxon>Pseudomonadota</taxon>
        <taxon>Alphaproteobacteria</taxon>
        <taxon>Sphingomonadales</taxon>
        <taxon>Sphingomonadaceae</taxon>
        <taxon>Sphingomonas</taxon>
    </lineage>
</organism>
<keyword evidence="3" id="KW-1185">Reference proteome</keyword>
<evidence type="ECO:0000313" key="2">
    <source>
        <dbReference type="EMBL" id="SFP60383.1"/>
    </source>
</evidence>
<proteinExistence type="predicted"/>
<gene>
    <name evidence="2" type="ORF">SAMN04488241_10426</name>
</gene>
<accession>A0A1I5RPG0</accession>
<name>A0A1I5RPG0_9SPHN</name>
<reference evidence="2 3" key="1">
    <citation type="submission" date="2016-10" db="EMBL/GenBank/DDBJ databases">
        <authorList>
            <person name="de Groot N.N."/>
        </authorList>
    </citation>
    <scope>NUCLEOTIDE SEQUENCE [LARGE SCALE GENOMIC DNA]</scope>
    <source>
        <strain evidence="2 3">CGMCC 1.9113</strain>
    </source>
</reference>
<feature type="compositionally biased region" description="Basic and acidic residues" evidence="1">
    <location>
        <begin position="262"/>
        <end position="278"/>
    </location>
</feature>
<evidence type="ECO:0000256" key="1">
    <source>
        <dbReference type="SAM" id="MobiDB-lite"/>
    </source>
</evidence>
<dbReference type="STRING" id="634430.SAMN04488241_10426"/>
<evidence type="ECO:0000313" key="3">
    <source>
        <dbReference type="Proteomes" id="UP000199586"/>
    </source>
</evidence>
<feature type="region of interest" description="Disordered" evidence="1">
    <location>
        <begin position="260"/>
        <end position="350"/>
    </location>
</feature>
<dbReference type="Proteomes" id="UP000199586">
    <property type="component" value="Unassembled WGS sequence"/>
</dbReference>
<sequence>MAGVTFGMDALADLARGDGAALQGALAPLVVAYGDWSAGQRTAAAAPDIAGAAQRGRTAATLIAAQDDARARIAAGIALLADARVQMAFDIANRAVADAIRARRPGAAAPSWRPFQLAFILLNLSGMADRQHPDREVADLLFFPTGGGKTEAYLGLAAFTIALRRLGADGLLGAGVAVVMRYTLRLLTLDQLGRAAGLVCALELLRTGDAYRGDTGRPLLGDWPIEIGLWVGSDASPNRLGRKGDKTEGTAVKRVRAYTNGRDARATPHERGRARPDLDGGGGMARPITPGQHRDVLGRTRLRRGPRPVGAGRAAQGRDRARERPTRPPGPARPAFAGAARLTSGLHDVL</sequence>